<gene>
    <name evidence="1" type="ORF">PVAP13_9NG262873</name>
</gene>
<proteinExistence type="predicted"/>
<sequence>MKSDCRTSSFSYTVTVTEKLRLQHKHTNSKLICL</sequence>
<protein>
    <submittedName>
        <fullName evidence="1">Uncharacterized protein</fullName>
    </submittedName>
</protein>
<evidence type="ECO:0000313" key="2">
    <source>
        <dbReference type="Proteomes" id="UP000823388"/>
    </source>
</evidence>
<name>A0A8T0MRE4_PANVG</name>
<comment type="caution">
    <text evidence="1">The sequence shown here is derived from an EMBL/GenBank/DDBJ whole genome shotgun (WGS) entry which is preliminary data.</text>
</comment>
<dbReference type="AlphaFoldDB" id="A0A8T0MRE4"/>
<reference evidence="1" key="1">
    <citation type="submission" date="2020-05" db="EMBL/GenBank/DDBJ databases">
        <title>WGS assembly of Panicum virgatum.</title>
        <authorList>
            <person name="Lovell J.T."/>
            <person name="Jenkins J."/>
            <person name="Shu S."/>
            <person name="Juenger T.E."/>
            <person name="Schmutz J."/>
        </authorList>
    </citation>
    <scope>NUCLEOTIDE SEQUENCE</scope>
    <source>
        <strain evidence="1">AP13</strain>
    </source>
</reference>
<accession>A0A8T0MRE4</accession>
<organism evidence="1 2">
    <name type="scientific">Panicum virgatum</name>
    <name type="common">Blackwell switchgrass</name>
    <dbReference type="NCBI Taxonomy" id="38727"/>
    <lineage>
        <taxon>Eukaryota</taxon>
        <taxon>Viridiplantae</taxon>
        <taxon>Streptophyta</taxon>
        <taxon>Embryophyta</taxon>
        <taxon>Tracheophyta</taxon>
        <taxon>Spermatophyta</taxon>
        <taxon>Magnoliopsida</taxon>
        <taxon>Liliopsida</taxon>
        <taxon>Poales</taxon>
        <taxon>Poaceae</taxon>
        <taxon>PACMAD clade</taxon>
        <taxon>Panicoideae</taxon>
        <taxon>Panicodae</taxon>
        <taxon>Paniceae</taxon>
        <taxon>Panicinae</taxon>
        <taxon>Panicum</taxon>
        <taxon>Panicum sect. Hiantes</taxon>
    </lineage>
</organism>
<keyword evidence="2" id="KW-1185">Reference proteome</keyword>
<evidence type="ECO:0000313" key="1">
    <source>
        <dbReference type="EMBL" id="KAG2537326.1"/>
    </source>
</evidence>
<dbReference type="Proteomes" id="UP000823388">
    <property type="component" value="Chromosome 9N"/>
</dbReference>
<dbReference type="EMBL" id="CM029054">
    <property type="protein sequence ID" value="KAG2537326.1"/>
    <property type="molecule type" value="Genomic_DNA"/>
</dbReference>